<proteinExistence type="predicted"/>
<dbReference type="EMBL" id="BMIB01000003">
    <property type="protein sequence ID" value="GGH73359.1"/>
    <property type="molecule type" value="Genomic_DNA"/>
</dbReference>
<protein>
    <submittedName>
        <fullName evidence="2">Uncharacterized protein</fullName>
    </submittedName>
</protein>
<keyword evidence="3" id="KW-1185">Reference proteome</keyword>
<organism evidence="2 3">
    <name type="scientific">Filimonas zeae</name>
    <dbReference type="NCBI Taxonomy" id="1737353"/>
    <lineage>
        <taxon>Bacteria</taxon>
        <taxon>Pseudomonadati</taxon>
        <taxon>Bacteroidota</taxon>
        <taxon>Chitinophagia</taxon>
        <taxon>Chitinophagales</taxon>
        <taxon>Chitinophagaceae</taxon>
        <taxon>Filimonas</taxon>
    </lineage>
</organism>
<gene>
    <name evidence="2" type="ORF">GCM10011379_34790</name>
</gene>
<accession>A0A917J0M7</accession>
<name>A0A917J0M7_9BACT</name>
<comment type="caution">
    <text evidence="2">The sequence shown here is derived from an EMBL/GenBank/DDBJ whole genome shotgun (WGS) entry which is preliminary data.</text>
</comment>
<sequence>MKQLLPCLLLSCLLTTGTYAQQHNLTPADSLQWVTGKLGTMVYYIKQARYLPVSVLDSLHADADSLPGVITRNWLQCHSNDSRKLDAILALTSKTEQRKALLQWKYTGSRFELEGLLECCSEVQRACFTLFHQMKGDDLFGSKPEYDAMATTAEDNFMLYQHRLHGVLDTHHNNIPPTVK</sequence>
<reference evidence="2" key="1">
    <citation type="journal article" date="2014" name="Int. J. Syst. Evol. Microbiol.">
        <title>Complete genome sequence of Corynebacterium casei LMG S-19264T (=DSM 44701T), isolated from a smear-ripened cheese.</title>
        <authorList>
            <consortium name="US DOE Joint Genome Institute (JGI-PGF)"/>
            <person name="Walter F."/>
            <person name="Albersmeier A."/>
            <person name="Kalinowski J."/>
            <person name="Ruckert C."/>
        </authorList>
    </citation>
    <scope>NUCLEOTIDE SEQUENCE</scope>
    <source>
        <strain evidence="2">CGMCC 1.15290</strain>
    </source>
</reference>
<reference evidence="2" key="2">
    <citation type="submission" date="2020-09" db="EMBL/GenBank/DDBJ databases">
        <authorList>
            <person name="Sun Q."/>
            <person name="Zhou Y."/>
        </authorList>
    </citation>
    <scope>NUCLEOTIDE SEQUENCE</scope>
    <source>
        <strain evidence="2">CGMCC 1.15290</strain>
    </source>
</reference>
<evidence type="ECO:0000313" key="3">
    <source>
        <dbReference type="Proteomes" id="UP000627292"/>
    </source>
</evidence>
<dbReference type="Proteomes" id="UP000627292">
    <property type="component" value="Unassembled WGS sequence"/>
</dbReference>
<dbReference type="AlphaFoldDB" id="A0A917J0M7"/>
<feature type="chain" id="PRO_5037318801" evidence="1">
    <location>
        <begin position="21"/>
        <end position="180"/>
    </location>
</feature>
<evidence type="ECO:0000313" key="2">
    <source>
        <dbReference type="EMBL" id="GGH73359.1"/>
    </source>
</evidence>
<feature type="signal peptide" evidence="1">
    <location>
        <begin position="1"/>
        <end position="20"/>
    </location>
</feature>
<dbReference type="RefSeq" id="WP_188954558.1">
    <property type="nucleotide sequence ID" value="NZ_BMIB01000003.1"/>
</dbReference>
<evidence type="ECO:0000256" key="1">
    <source>
        <dbReference type="SAM" id="SignalP"/>
    </source>
</evidence>
<keyword evidence="1" id="KW-0732">Signal</keyword>